<evidence type="ECO:0000313" key="1">
    <source>
        <dbReference type="EMBL" id="MFG3816378.1"/>
    </source>
</evidence>
<dbReference type="Proteomes" id="UP001604335">
    <property type="component" value="Unassembled WGS sequence"/>
</dbReference>
<dbReference type="EMBL" id="JAZAQF010000008">
    <property type="protein sequence ID" value="MFG3816378.1"/>
    <property type="molecule type" value="Genomic_DNA"/>
</dbReference>
<protein>
    <submittedName>
        <fullName evidence="1">Uncharacterized protein</fullName>
    </submittedName>
</protein>
<comment type="caution">
    <text evidence="1">The sequence shown here is derived from an EMBL/GenBank/DDBJ whole genome shotgun (WGS) entry which is preliminary data.</text>
</comment>
<proteinExistence type="predicted"/>
<reference evidence="2" key="1">
    <citation type="journal article" date="2024" name="Algal Res.">
        <title>Biochemical, toxicological and genomic investigation of a high-biomass producing Limnothrix strain isolated from Italian shallow drinking water reservoir.</title>
        <authorList>
            <person name="Simonazzi M."/>
            <person name="Shishido T.K."/>
            <person name="Delbaje E."/>
            <person name="Wahlsten M."/>
            <person name="Fewer D.P."/>
            <person name="Sivonen K."/>
            <person name="Pezzolesi L."/>
            <person name="Pistocchi R."/>
        </authorList>
    </citation>
    <scope>NUCLEOTIDE SEQUENCE [LARGE SCALE GENOMIC DNA]</scope>
    <source>
        <strain evidence="2">LRLZ20PSL1</strain>
    </source>
</reference>
<gene>
    <name evidence="1" type="ORF">VPK24_01915</name>
</gene>
<sequence length="291" mass="32810">MAAPNRFPSDQLPKNFSPTEHFQDQVKRLVNPEVARYFRDVGDEDWTPGKNGDLSKSPRASLRLACSHLEPDTIDLTIGRLILFYLVTRREELINPPIYGVPIPGYQQSVKFLPQISLFFRESRQDLEPGQTPITGEISFRLKAGESLSESSLEAIGRRIKSEFPPRAESHWQKGRDCLAYRDLERNPPVQLKILCGSKAAGRDMVEAIFRVLGEAPDWSKAHFSQNEQEGTAYPVAPGSDTVLGRSRKLPRRRPLARVKLQYAVAHIWPLPNPIPIYDTTGRFAAALVRG</sequence>
<organism evidence="1 2">
    <name type="scientific">Limnothrix redekei LRLZ20PSL1</name>
    <dbReference type="NCBI Taxonomy" id="3112953"/>
    <lineage>
        <taxon>Bacteria</taxon>
        <taxon>Bacillati</taxon>
        <taxon>Cyanobacteriota</taxon>
        <taxon>Cyanophyceae</taxon>
        <taxon>Pseudanabaenales</taxon>
        <taxon>Pseudanabaenaceae</taxon>
        <taxon>Limnothrix</taxon>
    </lineage>
</organism>
<name>A0ABW7C8X6_9CYAN</name>
<dbReference type="RefSeq" id="WP_393010231.1">
    <property type="nucleotide sequence ID" value="NZ_JAZAQF010000008.1"/>
</dbReference>
<evidence type="ECO:0000313" key="2">
    <source>
        <dbReference type="Proteomes" id="UP001604335"/>
    </source>
</evidence>
<accession>A0ABW7C8X6</accession>
<keyword evidence="2" id="KW-1185">Reference proteome</keyword>